<feature type="chain" id="PRO_5039034814" evidence="2">
    <location>
        <begin position="28"/>
        <end position="545"/>
    </location>
</feature>
<name>A0A317KUC9_9BACI</name>
<protein>
    <submittedName>
        <fullName evidence="3">Ig domain protein group 2 domain protein</fullName>
    </submittedName>
</protein>
<evidence type="ECO:0000313" key="3">
    <source>
        <dbReference type="EMBL" id="PWU67097.1"/>
    </source>
</evidence>
<dbReference type="SUPFAM" id="SSF52317">
    <property type="entry name" value="Class I glutamine amidotransferase-like"/>
    <property type="match status" value="1"/>
</dbReference>
<dbReference type="EMBL" id="QGTD01000019">
    <property type="protein sequence ID" value="PWU67097.1"/>
    <property type="molecule type" value="Genomic_DNA"/>
</dbReference>
<keyword evidence="2" id="KW-0732">Signal</keyword>
<reference evidence="3 4" key="1">
    <citation type="submission" date="2018-05" db="EMBL/GenBank/DDBJ databases">
        <title>Genomic analysis of Gracilibacillus dipsosauri DD1 reveals novel features of a salt-tolerant amylase.</title>
        <authorList>
            <person name="Deutch C.E."/>
            <person name="Yang S."/>
        </authorList>
    </citation>
    <scope>NUCLEOTIDE SEQUENCE [LARGE SCALE GENOMIC DNA]</scope>
    <source>
        <strain evidence="3 4">DD1</strain>
    </source>
</reference>
<dbReference type="OrthoDB" id="9801679at2"/>
<keyword evidence="4" id="KW-1185">Reference proteome</keyword>
<sequence>MKKMRRKLVSLGLVFLFSWLLAPSLSAEGPLDPAPEILPSQTANGKSVLFDNTHGQTAGAADWVIDGAFSDFADAIAEEGYYVTELRKEGRFTLDDIDDYEVFVIPEANIPFSTSEQEAMLDYVHQGGSIFFIADHYNADRNKNRWDSSEAFNGYRRGAWQDPAKGMSSEEANSFYMQDVESSDWLSDNFGFRIRYNSLGNVYSDLVVEPSQAFDITEGVGTMTMHAGSTVAITDSDKAKGIVYIEETNEAWSHAVDQGVYNGGGIEEGPYVAISKSNLGKVAVIGDSSPVEDITPKYKREETGGTKKTYDGFYDQDNHILLVNLINWLAVQENYTSLDQVNGLELDQETELLALENPVTSTEPQSEPWSLPEPDYDWWDRSTFDPGSYGYEGAEDSDPIENDAMENFESGSKGAYAAGTVSLSSGSWYFDNALLGDLSSDKKNGTQAARIRVEGSIEMNFDVDSASSISLSHANFGNDSGTKWSIQKSTNGGASWSTIGGPYHSGSSLATKDITVNEGNPVRFRLLVEGVSGERINIDNWEIHP</sequence>
<dbReference type="PANTHER" id="PTHR12969">
    <property type="entry name" value="NGD5/OSM-6/IFT52"/>
    <property type="match status" value="1"/>
</dbReference>
<dbReference type="Proteomes" id="UP000245624">
    <property type="component" value="Unassembled WGS sequence"/>
</dbReference>
<feature type="signal peptide" evidence="2">
    <location>
        <begin position="1"/>
        <end position="27"/>
    </location>
</feature>
<feature type="region of interest" description="Disordered" evidence="1">
    <location>
        <begin position="358"/>
        <end position="377"/>
    </location>
</feature>
<dbReference type="InterPro" id="IPR029062">
    <property type="entry name" value="Class_I_gatase-like"/>
</dbReference>
<organism evidence="3 4">
    <name type="scientific">Gracilibacillus dipsosauri</name>
    <dbReference type="NCBI Taxonomy" id="178340"/>
    <lineage>
        <taxon>Bacteria</taxon>
        <taxon>Bacillati</taxon>
        <taxon>Bacillota</taxon>
        <taxon>Bacilli</taxon>
        <taxon>Bacillales</taxon>
        <taxon>Bacillaceae</taxon>
        <taxon>Gracilibacillus</taxon>
    </lineage>
</organism>
<comment type="caution">
    <text evidence="3">The sequence shown here is derived from an EMBL/GenBank/DDBJ whole genome shotgun (WGS) entry which is preliminary data.</text>
</comment>
<dbReference type="AlphaFoldDB" id="A0A317KUC9"/>
<gene>
    <name evidence="3" type="ORF">DLJ74_17935</name>
</gene>
<evidence type="ECO:0000256" key="1">
    <source>
        <dbReference type="SAM" id="MobiDB-lite"/>
    </source>
</evidence>
<evidence type="ECO:0000256" key="2">
    <source>
        <dbReference type="SAM" id="SignalP"/>
    </source>
</evidence>
<evidence type="ECO:0000313" key="4">
    <source>
        <dbReference type="Proteomes" id="UP000245624"/>
    </source>
</evidence>
<feature type="compositionally biased region" description="Polar residues" evidence="1">
    <location>
        <begin position="358"/>
        <end position="368"/>
    </location>
</feature>
<dbReference type="InterPro" id="IPR039975">
    <property type="entry name" value="IFT52"/>
</dbReference>
<proteinExistence type="predicted"/>
<accession>A0A317KUC9</accession>
<dbReference type="PANTHER" id="PTHR12969:SF7">
    <property type="entry name" value="INTRAFLAGELLAR TRANSPORT PROTEIN 52 HOMOLOG"/>
    <property type="match status" value="1"/>
</dbReference>